<dbReference type="GO" id="GO:0000160">
    <property type="term" value="P:phosphorelay signal transduction system"/>
    <property type="evidence" value="ECO:0007669"/>
    <property type="project" value="UniProtKB-KW"/>
</dbReference>
<dbReference type="PROSITE" id="PS50109">
    <property type="entry name" value="HIS_KIN"/>
    <property type="match status" value="1"/>
</dbReference>
<keyword evidence="7" id="KW-0067">ATP-binding</keyword>
<evidence type="ECO:0000256" key="6">
    <source>
        <dbReference type="ARBA" id="ARBA00022777"/>
    </source>
</evidence>
<dbReference type="InterPro" id="IPR003594">
    <property type="entry name" value="HATPase_dom"/>
</dbReference>
<evidence type="ECO:0000259" key="9">
    <source>
        <dbReference type="PROSITE" id="PS50109"/>
    </source>
</evidence>
<comment type="caution">
    <text evidence="10">The sequence shown here is derived from an EMBL/GenBank/DDBJ whole genome shotgun (WGS) entry which is preliminary data.</text>
</comment>
<keyword evidence="11" id="KW-1185">Reference proteome</keyword>
<dbReference type="PANTHER" id="PTHR41523">
    <property type="entry name" value="TWO-COMPONENT SYSTEM SENSOR PROTEIN"/>
    <property type="match status" value="1"/>
</dbReference>
<dbReference type="Gene3D" id="3.30.450.280">
    <property type="entry name" value="GAF domain"/>
    <property type="match status" value="1"/>
</dbReference>
<keyword evidence="8" id="KW-0902">Two-component regulatory system</keyword>
<evidence type="ECO:0000256" key="7">
    <source>
        <dbReference type="ARBA" id="ARBA00022840"/>
    </source>
</evidence>
<keyword evidence="6 10" id="KW-0418">Kinase</keyword>
<dbReference type="GO" id="GO:0005524">
    <property type="term" value="F:ATP binding"/>
    <property type="evidence" value="ECO:0007669"/>
    <property type="project" value="UniProtKB-KW"/>
</dbReference>
<evidence type="ECO:0000313" key="10">
    <source>
        <dbReference type="EMBL" id="TCS77510.1"/>
    </source>
</evidence>
<dbReference type="Proteomes" id="UP000295188">
    <property type="component" value="Unassembled WGS sequence"/>
</dbReference>
<evidence type="ECO:0000256" key="8">
    <source>
        <dbReference type="ARBA" id="ARBA00023012"/>
    </source>
</evidence>
<sequence length="473" mass="53593">MTDNNLLELCRTNTNLTAMQINLLQRIKITLPFIADLVMANIGVYVPTKQQNEFLIIDYIKPHTAYTPFQHSEMGRLRKIQEEPLIKYTMETGKSMSGKREWSWGKFVEMHTEAILDSLGIVAVASFEMQPDVAKTEGYSCLYRTACSLLTYSHKNLDAYMFRPLTSSDGIIISDKNNRIVFANTAAVRIYNILGVINLIGCHLFDQQLSRRITKETITSDKPYERELTSDSITIVRRDIPIKIGGNLLYRIIIVSDVTEVRKKDKEILIKSAVIQEIHHRVKNNLQTIASLLRLQARRSQSPEVKAALKESVNRILSISVVHEFLSQQQDEIIDVTKVTKNILNLISQNMLPPEFKLTTKFSGGTVILPSQQASNLALIVNELILNSLEHAFENAHEGTIGLAITKTQDKYVLDLYDDGPGLPEGFEKRRSHSLGLQIVRTLIEDDMNGKFELYNNNGTHARITIPQNIRGE</sequence>
<evidence type="ECO:0000256" key="2">
    <source>
        <dbReference type="ARBA" id="ARBA00012438"/>
    </source>
</evidence>
<dbReference type="Gene3D" id="3.30.450.20">
    <property type="entry name" value="PAS domain"/>
    <property type="match status" value="1"/>
</dbReference>
<feature type="domain" description="Histidine kinase" evidence="9">
    <location>
        <begin position="277"/>
        <end position="470"/>
    </location>
</feature>
<reference evidence="10 11" key="1">
    <citation type="submission" date="2019-03" db="EMBL/GenBank/DDBJ databases">
        <title>Genomic Encyclopedia of Type Strains, Phase IV (KMG-IV): sequencing the most valuable type-strain genomes for metagenomic binning, comparative biology and taxonomic classification.</title>
        <authorList>
            <person name="Goeker M."/>
        </authorList>
    </citation>
    <scope>NUCLEOTIDE SEQUENCE [LARGE SCALE GENOMIC DNA]</scope>
    <source>
        <strain evidence="10 11">DSM 20467</strain>
    </source>
</reference>
<dbReference type="Pfam" id="PF12282">
    <property type="entry name" value="GAF_PdtaS"/>
    <property type="match status" value="1"/>
</dbReference>
<keyword evidence="4" id="KW-0808">Transferase</keyword>
<dbReference type="RefSeq" id="WP_132550853.1">
    <property type="nucleotide sequence ID" value="NZ_SMAA01000015.1"/>
</dbReference>
<dbReference type="OrthoDB" id="9767435at2"/>
<dbReference type="AlphaFoldDB" id="A0A4R3K4A7"/>
<dbReference type="PANTHER" id="PTHR41523:SF8">
    <property type="entry name" value="ETHYLENE RESPONSE SENSOR PROTEIN"/>
    <property type="match status" value="1"/>
</dbReference>
<evidence type="ECO:0000313" key="11">
    <source>
        <dbReference type="Proteomes" id="UP000295188"/>
    </source>
</evidence>
<evidence type="ECO:0000256" key="3">
    <source>
        <dbReference type="ARBA" id="ARBA00022553"/>
    </source>
</evidence>
<keyword evidence="3" id="KW-0597">Phosphoprotein</keyword>
<evidence type="ECO:0000256" key="1">
    <source>
        <dbReference type="ARBA" id="ARBA00000085"/>
    </source>
</evidence>
<dbReference type="GO" id="GO:0004673">
    <property type="term" value="F:protein histidine kinase activity"/>
    <property type="evidence" value="ECO:0007669"/>
    <property type="project" value="UniProtKB-EC"/>
</dbReference>
<dbReference type="Pfam" id="PF02518">
    <property type="entry name" value="HATPase_c"/>
    <property type="match status" value="1"/>
</dbReference>
<accession>A0A4R3K4A7</accession>
<evidence type="ECO:0000256" key="5">
    <source>
        <dbReference type="ARBA" id="ARBA00022741"/>
    </source>
</evidence>
<keyword evidence="5" id="KW-0547">Nucleotide-binding</keyword>
<dbReference type="SMART" id="SM00387">
    <property type="entry name" value="HATPase_c"/>
    <property type="match status" value="1"/>
</dbReference>
<protein>
    <recommendedName>
        <fullName evidence="2">histidine kinase</fullName>
        <ecNumber evidence="2">2.7.13.3</ecNumber>
    </recommendedName>
</protein>
<evidence type="ECO:0000256" key="4">
    <source>
        <dbReference type="ARBA" id="ARBA00022679"/>
    </source>
</evidence>
<dbReference type="SUPFAM" id="SSF55785">
    <property type="entry name" value="PYP-like sensor domain (PAS domain)"/>
    <property type="match status" value="1"/>
</dbReference>
<dbReference type="InterPro" id="IPR005467">
    <property type="entry name" value="His_kinase_dom"/>
</dbReference>
<name>A0A4R3K4A7_9FIRM</name>
<dbReference type="InterPro" id="IPR022066">
    <property type="entry name" value="PdtaS_GAF"/>
</dbReference>
<proteinExistence type="predicted"/>
<dbReference type="InterPro" id="IPR036890">
    <property type="entry name" value="HATPase_C_sf"/>
</dbReference>
<dbReference type="Pfam" id="PF07568">
    <property type="entry name" value="HisKA_2"/>
    <property type="match status" value="1"/>
</dbReference>
<dbReference type="SUPFAM" id="SSF55874">
    <property type="entry name" value="ATPase domain of HSP90 chaperone/DNA topoisomerase II/histidine kinase"/>
    <property type="match status" value="1"/>
</dbReference>
<comment type="catalytic activity">
    <reaction evidence="1">
        <text>ATP + protein L-histidine = ADP + protein N-phospho-L-histidine.</text>
        <dbReference type="EC" id="2.7.13.3"/>
    </reaction>
</comment>
<dbReference type="EC" id="2.7.13.3" evidence="2"/>
<dbReference type="InterPro" id="IPR038424">
    <property type="entry name" value="H_kinase_PdtaS_GAF_sf"/>
</dbReference>
<dbReference type="Gene3D" id="3.30.565.10">
    <property type="entry name" value="Histidine kinase-like ATPase, C-terminal domain"/>
    <property type="match status" value="1"/>
</dbReference>
<dbReference type="InterPro" id="IPR035965">
    <property type="entry name" value="PAS-like_dom_sf"/>
</dbReference>
<dbReference type="InterPro" id="IPR011495">
    <property type="entry name" value="Sig_transdc_His_kin_sub2_dim/P"/>
</dbReference>
<gene>
    <name evidence="10" type="ORF">EDC37_11555</name>
</gene>
<organism evidence="10 11">
    <name type="scientific">Pectinatus cerevisiiphilus</name>
    <dbReference type="NCBI Taxonomy" id="86956"/>
    <lineage>
        <taxon>Bacteria</taxon>
        <taxon>Bacillati</taxon>
        <taxon>Bacillota</taxon>
        <taxon>Negativicutes</taxon>
        <taxon>Selenomonadales</taxon>
        <taxon>Selenomonadaceae</taxon>
        <taxon>Pectinatus</taxon>
    </lineage>
</organism>
<dbReference type="EMBL" id="SMAA01000015">
    <property type="protein sequence ID" value="TCS77510.1"/>
    <property type="molecule type" value="Genomic_DNA"/>
</dbReference>